<keyword evidence="1" id="KW-0233">DNA recombination</keyword>
<dbReference type="RefSeq" id="WP_083299200.1">
    <property type="nucleotide sequence ID" value="NZ_JAEHFL010000010.1"/>
</dbReference>
<evidence type="ECO:0000313" key="3">
    <source>
        <dbReference type="EMBL" id="MBK3428334.1"/>
    </source>
</evidence>
<reference evidence="3 4" key="1">
    <citation type="submission" date="2020-12" db="EMBL/GenBank/DDBJ databases">
        <title>Draft genome sequence of the commensal strain Corynebacterium tuberculostearicum MFP09/CIP 102622 isolated from human skin.</title>
        <authorList>
            <person name="Boukerb A.M."/>
            <person name="Janvier X."/>
            <person name="Feuilloley M.G.J."/>
            <person name="Groboillot A."/>
        </authorList>
    </citation>
    <scope>NUCLEOTIDE SEQUENCE [LARGE SCALE GENOMIC DNA]</scope>
    <source>
        <strain evidence="3 4">CIP 102622</strain>
    </source>
</reference>
<evidence type="ECO:0000256" key="1">
    <source>
        <dbReference type="ARBA" id="ARBA00023172"/>
    </source>
</evidence>
<dbReference type="Gene3D" id="1.10.443.10">
    <property type="entry name" value="Intergrase catalytic core"/>
    <property type="match status" value="1"/>
</dbReference>
<evidence type="ECO:0000256" key="2">
    <source>
        <dbReference type="SAM" id="MobiDB-lite"/>
    </source>
</evidence>
<dbReference type="GO" id="GO:0015074">
    <property type="term" value="P:DNA integration"/>
    <property type="evidence" value="ECO:0007669"/>
    <property type="project" value="InterPro"/>
</dbReference>
<dbReference type="EMBL" id="JAEHFL010000010">
    <property type="protein sequence ID" value="MBK3428334.1"/>
    <property type="molecule type" value="Genomic_DNA"/>
</dbReference>
<accession>A0A8I1LD43</accession>
<dbReference type="InterPro" id="IPR011010">
    <property type="entry name" value="DNA_brk_join_enz"/>
</dbReference>
<dbReference type="GO" id="GO:0003677">
    <property type="term" value="F:DNA binding"/>
    <property type="evidence" value="ECO:0007669"/>
    <property type="project" value="InterPro"/>
</dbReference>
<comment type="caution">
    <text evidence="3">The sequence shown here is derived from an EMBL/GenBank/DDBJ whole genome shotgun (WGS) entry which is preliminary data.</text>
</comment>
<protein>
    <recommendedName>
        <fullName evidence="5">Integrase</fullName>
    </recommendedName>
</protein>
<keyword evidence="4" id="KW-1185">Reference proteome</keyword>
<organism evidence="3 4">
    <name type="scientific">Corynebacterium tuberculostearicum</name>
    <dbReference type="NCBI Taxonomy" id="38304"/>
    <lineage>
        <taxon>Bacteria</taxon>
        <taxon>Bacillati</taxon>
        <taxon>Actinomycetota</taxon>
        <taxon>Actinomycetes</taxon>
        <taxon>Mycobacteriales</taxon>
        <taxon>Corynebacteriaceae</taxon>
        <taxon>Corynebacterium</taxon>
    </lineage>
</organism>
<evidence type="ECO:0000313" key="4">
    <source>
        <dbReference type="Proteomes" id="UP000603369"/>
    </source>
</evidence>
<evidence type="ECO:0008006" key="5">
    <source>
        <dbReference type="Google" id="ProtNLM"/>
    </source>
</evidence>
<dbReference type="GO" id="GO:0006310">
    <property type="term" value="P:DNA recombination"/>
    <property type="evidence" value="ECO:0007669"/>
    <property type="project" value="UniProtKB-KW"/>
</dbReference>
<dbReference type="AlphaFoldDB" id="A0A8I1LD43"/>
<dbReference type="Proteomes" id="UP000603369">
    <property type="component" value="Unassembled WGS sequence"/>
</dbReference>
<gene>
    <name evidence="3" type="ORF">JDP02_07395</name>
</gene>
<feature type="region of interest" description="Disordered" evidence="2">
    <location>
        <begin position="205"/>
        <end position="224"/>
    </location>
</feature>
<dbReference type="SUPFAM" id="SSF56349">
    <property type="entry name" value="DNA breaking-rejoining enzymes"/>
    <property type="match status" value="1"/>
</dbReference>
<sequence length="326" mass="36873">MIDTLTTRGLLPPTTPTVERNRKRVLATYFCYMRDRWYDDISVDGCIYLLRDGGKIRTYLQARTADLSKSSLNATRRILNRCASHVIGQEGALEWAEELPEVFYPAATAPRRAYNASELIRIDDWVHSRPRRESRRVACIIVSLALGAGMSTEEIYHCRYGDFTDFGTVLAVHARGGRGLKPRTVPLTAPFDDLMRQVLHGVGDDRRDEPLVKPNSARRRNDATGPHLIADFIHKTSQNPSSTGLAPTLPRLRYTWIATHAAERVDFNHLVYATGSIQPFQDTFHHMIVESGALTETEYREWISGNRDEPDYPPLRVVEPRAGGEV</sequence>
<proteinExistence type="predicted"/>
<name>A0A8I1LD43_9CORY</name>
<dbReference type="InterPro" id="IPR013762">
    <property type="entry name" value="Integrase-like_cat_sf"/>
</dbReference>